<keyword evidence="4" id="KW-1185">Reference proteome</keyword>
<comment type="caution">
    <text evidence="3">The sequence shown here is derived from an EMBL/GenBank/DDBJ whole genome shotgun (WGS) entry which is preliminary data.</text>
</comment>
<keyword evidence="1" id="KW-0175">Coiled coil</keyword>
<dbReference type="InterPro" id="IPR007813">
    <property type="entry name" value="PilN"/>
</dbReference>
<evidence type="ECO:0000313" key="4">
    <source>
        <dbReference type="Proteomes" id="UP000439994"/>
    </source>
</evidence>
<dbReference type="PANTHER" id="PTHR40278:SF2">
    <property type="entry name" value="TYPE IV PILUS INNER MEMBRANE COMPONENT PILN"/>
    <property type="match status" value="1"/>
</dbReference>
<evidence type="ECO:0000256" key="2">
    <source>
        <dbReference type="SAM" id="Phobius"/>
    </source>
</evidence>
<feature type="coiled-coil region" evidence="1">
    <location>
        <begin position="64"/>
        <end position="94"/>
    </location>
</feature>
<feature type="transmembrane region" description="Helical" evidence="2">
    <location>
        <begin position="21"/>
        <end position="43"/>
    </location>
</feature>
<dbReference type="EMBL" id="WOCD01000005">
    <property type="protein sequence ID" value="MUH73138.1"/>
    <property type="molecule type" value="Genomic_DNA"/>
</dbReference>
<keyword evidence="2" id="KW-0812">Transmembrane</keyword>
<keyword evidence="2" id="KW-1133">Transmembrane helix</keyword>
<protein>
    <submittedName>
        <fullName evidence="3">Pilus assembly protein PilN</fullName>
    </submittedName>
</protein>
<dbReference type="InterPro" id="IPR052534">
    <property type="entry name" value="Extracell_DNA_Util/SecSys_Comp"/>
</dbReference>
<dbReference type="PANTHER" id="PTHR40278">
    <property type="entry name" value="DNA UTILIZATION PROTEIN HOFN"/>
    <property type="match status" value="1"/>
</dbReference>
<accession>A0A6N8FA16</accession>
<proteinExistence type="predicted"/>
<gene>
    <name evidence="3" type="ORF">GNP35_12015</name>
</gene>
<sequence>MPYINLLPWRETARKELQQQFLAILGMLSAAVVILLFLLSVYYSKQLEGQQYRNNYLQSEISILDQRIREIRNLNDTKADLNKRIELIEQLQESRNLGTEIFNEVAGMVPTGIYLTKIEKKGPALLINGKSESNNRLSNMMRNIEKSDLLEAADLDSIVAGEKDAALLSDFTMTVSVKKYVVEDKGDKK</sequence>
<dbReference type="OrthoDB" id="5296173at2"/>
<dbReference type="AlphaFoldDB" id="A0A6N8FA16"/>
<dbReference type="GO" id="GO:0043683">
    <property type="term" value="P:type IV pilus assembly"/>
    <property type="evidence" value="ECO:0007669"/>
    <property type="project" value="TreeGrafter"/>
</dbReference>
<name>A0A6N8FA16_9GAMM</name>
<organism evidence="3 4">
    <name type="scientific">Psychrosphaera haliotis</name>
    <dbReference type="NCBI Taxonomy" id="555083"/>
    <lineage>
        <taxon>Bacteria</taxon>
        <taxon>Pseudomonadati</taxon>
        <taxon>Pseudomonadota</taxon>
        <taxon>Gammaproteobacteria</taxon>
        <taxon>Alteromonadales</taxon>
        <taxon>Pseudoalteromonadaceae</taxon>
        <taxon>Psychrosphaera</taxon>
    </lineage>
</organism>
<evidence type="ECO:0000256" key="1">
    <source>
        <dbReference type="SAM" id="Coils"/>
    </source>
</evidence>
<dbReference type="RefSeq" id="WP_155696339.1">
    <property type="nucleotide sequence ID" value="NZ_WOCD01000005.1"/>
</dbReference>
<reference evidence="3 4" key="1">
    <citation type="submission" date="2019-11" db="EMBL/GenBank/DDBJ databases">
        <title>P. haliotis isolates from Z. marina roots.</title>
        <authorList>
            <person name="Cohen M."/>
            <person name="Jospin G."/>
            <person name="Eisen J.A."/>
            <person name="Coil D.A."/>
        </authorList>
    </citation>
    <scope>NUCLEOTIDE SEQUENCE [LARGE SCALE GENOMIC DNA]</scope>
    <source>
        <strain evidence="3 4">UCD-MCMsp1aY</strain>
    </source>
</reference>
<dbReference type="Pfam" id="PF05137">
    <property type="entry name" value="PilN"/>
    <property type="match status" value="1"/>
</dbReference>
<evidence type="ECO:0000313" key="3">
    <source>
        <dbReference type="EMBL" id="MUH73138.1"/>
    </source>
</evidence>
<keyword evidence="2" id="KW-0472">Membrane</keyword>
<dbReference type="Proteomes" id="UP000439994">
    <property type="component" value="Unassembled WGS sequence"/>
</dbReference>
<dbReference type="GO" id="GO:0043107">
    <property type="term" value="P:type IV pilus-dependent motility"/>
    <property type="evidence" value="ECO:0007669"/>
    <property type="project" value="TreeGrafter"/>
</dbReference>